<accession>A0A562JAH1</accession>
<comment type="caution">
    <text evidence="1">The sequence shown here is derived from an EMBL/GenBank/DDBJ whole genome shotgun (WGS) entry which is preliminary data.</text>
</comment>
<evidence type="ECO:0000313" key="1">
    <source>
        <dbReference type="EMBL" id="TWH79954.1"/>
    </source>
</evidence>
<reference evidence="1 2" key="1">
    <citation type="submission" date="2019-07" db="EMBL/GenBank/DDBJ databases">
        <title>Genomic Encyclopedia of Type Strains, Phase I: the one thousand microbial genomes (KMG-I) project.</title>
        <authorList>
            <person name="Kyrpides N."/>
        </authorList>
    </citation>
    <scope>NUCLEOTIDE SEQUENCE [LARGE SCALE GENOMIC DNA]</scope>
    <source>
        <strain evidence="1 2">DSM 13558</strain>
    </source>
</reference>
<dbReference type="EMBL" id="VLKH01000005">
    <property type="protein sequence ID" value="TWH79954.1"/>
    <property type="molecule type" value="Genomic_DNA"/>
</dbReference>
<sequence>MICDEKVAATGMSNGRLMLFLLELFGDDYICKKAVDLSGLEKASIHSIITYENCVYLADSFNNKIYKYGYNDGDFLETTVGRDPRHMFIYNDTMYVSNFDSDNISVIDLSTFTLTESIPAGIKTHDVIVAEDSKMLYTTCYEENLVIEYSLISENKRYFTTDGKPMHLVLSNDCLVVMTYFVNGNVHTKINFMDLQKAAVNDVIELEGLASDFLIDKNMIYTINIVDKSLYVIDVFKRKIIKKIFLGGYPESIAVGKNNIYVSNSKKNQIVSVDKQSLTINETIELNFIPDCIKII</sequence>
<dbReference type="Gene3D" id="2.130.10.10">
    <property type="entry name" value="YVTN repeat-like/Quinoprotein amine dehydrogenase"/>
    <property type="match status" value="1"/>
</dbReference>
<dbReference type="AlphaFoldDB" id="A0A562JAH1"/>
<dbReference type="RefSeq" id="WP_145083466.1">
    <property type="nucleotide sequence ID" value="NZ_JAYFNS010000022.1"/>
</dbReference>
<keyword evidence="2" id="KW-1185">Reference proteome</keyword>
<dbReference type="InterPro" id="IPR051200">
    <property type="entry name" value="Host-pathogen_enzymatic-act"/>
</dbReference>
<proteinExistence type="predicted"/>
<name>A0A562JAH1_9FIRM</name>
<dbReference type="Proteomes" id="UP000315343">
    <property type="component" value="Unassembled WGS sequence"/>
</dbReference>
<organism evidence="1 2">
    <name type="scientific">Sedimentibacter saalensis</name>
    <dbReference type="NCBI Taxonomy" id="130788"/>
    <lineage>
        <taxon>Bacteria</taxon>
        <taxon>Bacillati</taxon>
        <taxon>Bacillota</taxon>
        <taxon>Tissierellia</taxon>
        <taxon>Sedimentibacter</taxon>
    </lineage>
</organism>
<protein>
    <submittedName>
        <fullName evidence="1">YVTN family beta-propeller protein</fullName>
    </submittedName>
</protein>
<dbReference type="SUPFAM" id="SSF50974">
    <property type="entry name" value="Nitrous oxide reductase, N-terminal domain"/>
    <property type="match status" value="1"/>
</dbReference>
<dbReference type="InterPro" id="IPR011045">
    <property type="entry name" value="N2O_reductase_N"/>
</dbReference>
<dbReference type="PANTHER" id="PTHR47197">
    <property type="entry name" value="PROTEIN NIRF"/>
    <property type="match status" value="1"/>
</dbReference>
<gene>
    <name evidence="1" type="ORF">LY60_02274</name>
</gene>
<dbReference type="PANTHER" id="PTHR47197:SF3">
    <property type="entry name" value="DIHYDRO-HEME D1 DEHYDROGENASE"/>
    <property type="match status" value="1"/>
</dbReference>
<dbReference type="InterPro" id="IPR015943">
    <property type="entry name" value="WD40/YVTN_repeat-like_dom_sf"/>
</dbReference>
<evidence type="ECO:0000313" key="2">
    <source>
        <dbReference type="Proteomes" id="UP000315343"/>
    </source>
</evidence>